<dbReference type="Gene3D" id="2.40.10.10">
    <property type="entry name" value="Trypsin-like serine proteases"/>
    <property type="match status" value="2"/>
</dbReference>
<evidence type="ECO:0000256" key="5">
    <source>
        <dbReference type="SAM" id="Phobius"/>
    </source>
</evidence>
<evidence type="ECO:0000256" key="3">
    <source>
        <dbReference type="ARBA" id="ARBA00022989"/>
    </source>
</evidence>
<gene>
    <name evidence="6" type="ORF">Q8814_19775</name>
</gene>
<dbReference type="Pfam" id="PF02674">
    <property type="entry name" value="Colicin_V"/>
    <property type="match status" value="1"/>
</dbReference>
<keyword evidence="7" id="KW-1185">Reference proteome</keyword>
<comment type="caution">
    <text evidence="6">The sequence shown here is derived from an EMBL/GenBank/DDBJ whole genome shotgun (WGS) entry which is preliminary data.</text>
</comment>
<evidence type="ECO:0000313" key="6">
    <source>
        <dbReference type="EMBL" id="MEE2034327.1"/>
    </source>
</evidence>
<dbReference type="PANTHER" id="PTHR43019:SF23">
    <property type="entry name" value="PROTEASE DO-LIKE 5, CHLOROPLASTIC"/>
    <property type="match status" value="1"/>
</dbReference>
<proteinExistence type="predicted"/>
<feature type="transmembrane region" description="Helical" evidence="5">
    <location>
        <begin position="30"/>
        <end position="50"/>
    </location>
</feature>
<evidence type="ECO:0000313" key="7">
    <source>
        <dbReference type="Proteomes" id="UP001331936"/>
    </source>
</evidence>
<dbReference type="NCBIfam" id="NF033740">
    <property type="entry name" value="MarP_fam_protase"/>
    <property type="match status" value="1"/>
</dbReference>
<dbReference type="Pfam" id="PF13365">
    <property type="entry name" value="Trypsin_2"/>
    <property type="match status" value="1"/>
</dbReference>
<keyword evidence="2 5" id="KW-0812">Transmembrane</keyword>
<accession>A0ABU7JX26</accession>
<keyword evidence="4 5" id="KW-0472">Membrane</keyword>
<dbReference type="InterPro" id="IPR043504">
    <property type="entry name" value="Peptidase_S1_PA_chymotrypsin"/>
</dbReference>
<dbReference type="InterPro" id="IPR001940">
    <property type="entry name" value="Peptidase_S1C"/>
</dbReference>
<dbReference type="GO" id="GO:0008233">
    <property type="term" value="F:peptidase activity"/>
    <property type="evidence" value="ECO:0007669"/>
    <property type="project" value="UniProtKB-KW"/>
</dbReference>
<feature type="transmembrane region" description="Helical" evidence="5">
    <location>
        <begin position="98"/>
        <end position="120"/>
    </location>
</feature>
<evidence type="ECO:0000256" key="1">
    <source>
        <dbReference type="ARBA" id="ARBA00004141"/>
    </source>
</evidence>
<feature type="transmembrane region" description="Helical" evidence="5">
    <location>
        <begin position="6"/>
        <end position="23"/>
    </location>
</feature>
<organism evidence="6 7">
    <name type="scientific">Rhodococcus chondri</name>
    <dbReference type="NCBI Taxonomy" id="3065941"/>
    <lineage>
        <taxon>Bacteria</taxon>
        <taxon>Bacillati</taxon>
        <taxon>Actinomycetota</taxon>
        <taxon>Actinomycetes</taxon>
        <taxon>Mycobacteriales</taxon>
        <taxon>Nocardiaceae</taxon>
        <taxon>Rhodococcus</taxon>
    </lineage>
</organism>
<dbReference type="Proteomes" id="UP001331936">
    <property type="component" value="Unassembled WGS sequence"/>
</dbReference>
<evidence type="ECO:0000256" key="2">
    <source>
        <dbReference type="ARBA" id="ARBA00022692"/>
    </source>
</evidence>
<comment type="subcellular location">
    <subcellularLocation>
        <location evidence="1">Membrane</location>
        <topology evidence="1">Multi-pass membrane protein</topology>
    </subcellularLocation>
</comment>
<name>A0ABU7JX26_9NOCA</name>
<dbReference type="InterPro" id="IPR003825">
    <property type="entry name" value="Colicin-V_CvpA"/>
</dbReference>
<sequence>MTGSGWIDLVLVIVVLIAVSSGLRQGAVASALAFLGVLLGAVAGILIAPHLLVHIDEGRLRILAGIGLIVVLVVIGEVAGMVLGRAARSGIHSPGARAVDSVVGAGLQAVAVLVAAWLLAIPLTAASQPTVSASVRGSQILGSVDDVAPEWMRAIPKEFSALLDTSGLPEVIGPFGRTPIAEVEMPDGQLLVGTVPERLRPSVLRINGIAPSCQKALEGSGFVVAPERVMTNAHVVAGTAAVTVETAGGPLDAEVVLFDPVVDVAILAVPGLTAEPLAFAPDPADTGDDAIVLGYPGGGPYTASAARIRETLDLQGPDIYRSGTVEREVYTVRGLIQQGNSGGPLVDPDGLILGMVFGAAVDDMDTGFALTAAEVSRQLAMASAASGEVETGACIV</sequence>
<dbReference type="RefSeq" id="WP_330153701.1">
    <property type="nucleotide sequence ID" value="NZ_JAUZMZ010000137.1"/>
</dbReference>
<dbReference type="EMBL" id="JAUZMZ010000137">
    <property type="protein sequence ID" value="MEE2034327.1"/>
    <property type="molecule type" value="Genomic_DNA"/>
</dbReference>
<keyword evidence="6" id="KW-0645">Protease</keyword>
<keyword evidence="6" id="KW-0378">Hydrolase</keyword>
<protein>
    <submittedName>
        <fullName evidence="6">MarP family serine protease</fullName>
        <ecNumber evidence="6">3.4.21.-</ecNumber>
    </submittedName>
</protein>
<evidence type="ECO:0000256" key="4">
    <source>
        <dbReference type="ARBA" id="ARBA00023136"/>
    </source>
</evidence>
<dbReference type="InterPro" id="IPR009003">
    <property type="entry name" value="Peptidase_S1_PA"/>
</dbReference>
<dbReference type="PRINTS" id="PR00834">
    <property type="entry name" value="PROTEASES2C"/>
</dbReference>
<reference evidence="6 7" key="1">
    <citation type="submission" date="2023-08" db="EMBL/GenBank/DDBJ databases">
        <authorList>
            <person name="Girao M."/>
            <person name="Carvalho M.F."/>
        </authorList>
    </citation>
    <scope>NUCLEOTIDE SEQUENCE [LARGE SCALE GENOMIC DNA]</scope>
    <source>
        <strain evidence="6 7">CC-R104</strain>
    </source>
</reference>
<dbReference type="EC" id="3.4.21.-" evidence="6"/>
<dbReference type="PANTHER" id="PTHR43019">
    <property type="entry name" value="SERINE ENDOPROTEASE DEGS"/>
    <property type="match status" value="1"/>
</dbReference>
<feature type="transmembrane region" description="Helical" evidence="5">
    <location>
        <begin position="62"/>
        <end position="86"/>
    </location>
</feature>
<dbReference type="SUPFAM" id="SSF50494">
    <property type="entry name" value="Trypsin-like serine proteases"/>
    <property type="match status" value="1"/>
</dbReference>
<dbReference type="InterPro" id="IPR047680">
    <property type="entry name" value="MarP-like"/>
</dbReference>
<keyword evidence="3 5" id="KW-1133">Transmembrane helix</keyword>
<dbReference type="GO" id="GO:0006508">
    <property type="term" value="P:proteolysis"/>
    <property type="evidence" value="ECO:0007669"/>
    <property type="project" value="UniProtKB-KW"/>
</dbReference>